<feature type="transmembrane region" description="Helical" evidence="8">
    <location>
        <begin position="308"/>
        <end position="331"/>
    </location>
</feature>
<keyword evidence="10" id="KW-1185">Reference proteome</keyword>
<protein>
    <recommendedName>
        <fullName evidence="11">Ionotropic glutamate receptor C-terminal domain-containing protein</fullName>
    </recommendedName>
</protein>
<evidence type="ECO:0000256" key="5">
    <source>
        <dbReference type="ARBA" id="ARBA00023136"/>
    </source>
</evidence>
<keyword evidence="2" id="KW-1003">Cell membrane</keyword>
<keyword evidence="6" id="KW-0675">Receptor</keyword>
<evidence type="ECO:0000256" key="7">
    <source>
        <dbReference type="ARBA" id="ARBA00023180"/>
    </source>
</evidence>
<dbReference type="EMBL" id="LSRL02000318">
    <property type="protein sequence ID" value="TDG41702.1"/>
    <property type="molecule type" value="Genomic_DNA"/>
</dbReference>
<proteinExistence type="predicted"/>
<dbReference type="OrthoDB" id="7739311at2759"/>
<name>A0A484B0E3_DRONA</name>
<evidence type="ECO:0000256" key="4">
    <source>
        <dbReference type="ARBA" id="ARBA00022989"/>
    </source>
</evidence>
<dbReference type="SUPFAM" id="SSF53850">
    <property type="entry name" value="Periplasmic binding protein-like II"/>
    <property type="match status" value="1"/>
</dbReference>
<dbReference type="InterPro" id="IPR052192">
    <property type="entry name" value="Insect_Ionotropic_Sensory_Rcpt"/>
</dbReference>
<keyword evidence="5 8" id="KW-0472">Membrane</keyword>
<evidence type="ECO:0000256" key="2">
    <source>
        <dbReference type="ARBA" id="ARBA00022475"/>
    </source>
</evidence>
<accession>A0A484B0E3</accession>
<evidence type="ECO:0000313" key="10">
    <source>
        <dbReference type="Proteomes" id="UP000295192"/>
    </source>
</evidence>
<sequence length="345" mass="39818">MIQMLQSDQADLCIGGVRQTVANSISATSTHNYHQTSVRFGVLSASYELSSLDIFFYPYPTSIWLGLVFVFAMSILLLLIMDRLLQLREQSSILLNLELIFVGMPMLQLSSSIAKSVYCIMLMFYTLLIRTVYQGMLYHLIRTHQLNRLPQSIEELVAHNYTVVLSASIHDALSEISTVQQMRYHLVDVSGGLMQPLHYLAERPRDKRQVAATVQEIFLMYNRLSAYSAEAQSQQQEANHFEIIAQDVIDLQLTMYLRKHSFLIDAFNEEIMWMRSVGLLAIWARWELDENQIRATQLSSRVFGIQELYVIFIMILIGLLLSTLIFCLELLSVRSVRLQRWFLSK</sequence>
<reference evidence="9 10" key="1">
    <citation type="journal article" date="2019" name="J. Hered.">
        <title>An Improved Genome Assembly for Drosophila navojoa, the Basal Species in the mojavensis Cluster.</title>
        <authorList>
            <person name="Vanderlinde T."/>
            <person name="Dupim E.G."/>
            <person name="Nazario-Yepiz N.O."/>
            <person name="Carvalho A.B."/>
        </authorList>
    </citation>
    <scope>NUCLEOTIDE SEQUENCE [LARGE SCALE GENOMIC DNA]</scope>
    <source>
        <strain evidence="9">Navoj_Jal97</strain>
        <tissue evidence="9">Whole organism</tissue>
    </source>
</reference>
<keyword evidence="3 8" id="KW-0812">Transmembrane</keyword>
<gene>
    <name evidence="9" type="ORF">AWZ03_011878</name>
</gene>
<evidence type="ECO:0008006" key="11">
    <source>
        <dbReference type="Google" id="ProtNLM"/>
    </source>
</evidence>
<evidence type="ECO:0000256" key="3">
    <source>
        <dbReference type="ARBA" id="ARBA00022692"/>
    </source>
</evidence>
<keyword evidence="7" id="KW-0325">Glycoprotein</keyword>
<evidence type="ECO:0000313" key="9">
    <source>
        <dbReference type="EMBL" id="TDG41702.1"/>
    </source>
</evidence>
<dbReference type="AlphaFoldDB" id="A0A484B0E3"/>
<feature type="transmembrane region" description="Helical" evidence="8">
    <location>
        <begin position="120"/>
        <end position="141"/>
    </location>
</feature>
<dbReference type="GO" id="GO:0005886">
    <property type="term" value="C:plasma membrane"/>
    <property type="evidence" value="ECO:0007669"/>
    <property type="project" value="UniProtKB-SubCell"/>
</dbReference>
<organism evidence="9 10">
    <name type="scientific">Drosophila navojoa</name>
    <name type="common">Fruit fly</name>
    <dbReference type="NCBI Taxonomy" id="7232"/>
    <lineage>
        <taxon>Eukaryota</taxon>
        <taxon>Metazoa</taxon>
        <taxon>Ecdysozoa</taxon>
        <taxon>Arthropoda</taxon>
        <taxon>Hexapoda</taxon>
        <taxon>Insecta</taxon>
        <taxon>Pterygota</taxon>
        <taxon>Neoptera</taxon>
        <taxon>Endopterygota</taxon>
        <taxon>Diptera</taxon>
        <taxon>Brachycera</taxon>
        <taxon>Muscomorpha</taxon>
        <taxon>Ephydroidea</taxon>
        <taxon>Drosophilidae</taxon>
        <taxon>Drosophila</taxon>
    </lineage>
</organism>
<comment type="subcellular location">
    <subcellularLocation>
        <location evidence="1">Cell membrane</location>
        <topology evidence="1">Multi-pass membrane protein</topology>
    </subcellularLocation>
</comment>
<comment type="caution">
    <text evidence="9">The sequence shown here is derived from an EMBL/GenBank/DDBJ whole genome shotgun (WGS) entry which is preliminary data.</text>
</comment>
<feature type="transmembrane region" description="Helical" evidence="8">
    <location>
        <begin position="62"/>
        <end position="81"/>
    </location>
</feature>
<evidence type="ECO:0000256" key="1">
    <source>
        <dbReference type="ARBA" id="ARBA00004651"/>
    </source>
</evidence>
<evidence type="ECO:0000256" key="8">
    <source>
        <dbReference type="SAM" id="Phobius"/>
    </source>
</evidence>
<keyword evidence="4 8" id="KW-1133">Transmembrane helix</keyword>
<dbReference type="PANTHER" id="PTHR42643">
    <property type="entry name" value="IONOTROPIC RECEPTOR 20A-RELATED"/>
    <property type="match status" value="1"/>
</dbReference>
<dbReference type="OMA" id="VQEIFLM"/>
<evidence type="ECO:0000256" key="6">
    <source>
        <dbReference type="ARBA" id="ARBA00023170"/>
    </source>
</evidence>
<dbReference type="Proteomes" id="UP000295192">
    <property type="component" value="Unassembled WGS sequence"/>
</dbReference>
<dbReference type="PANTHER" id="PTHR42643:SF30">
    <property type="entry name" value="IONOTROPIC RECEPTOR 40A-RELATED"/>
    <property type="match status" value="1"/>
</dbReference>